<dbReference type="SUPFAM" id="SSF53649">
    <property type="entry name" value="Alkaline phosphatase-like"/>
    <property type="match status" value="1"/>
</dbReference>
<dbReference type="InterPro" id="IPR011990">
    <property type="entry name" value="TPR-like_helical_dom_sf"/>
</dbReference>
<feature type="transmembrane region" description="Helical" evidence="6">
    <location>
        <begin position="12"/>
        <end position="34"/>
    </location>
</feature>
<dbReference type="InterPro" id="IPR050448">
    <property type="entry name" value="OpgB/LTA_synthase_biosynth"/>
</dbReference>
<dbReference type="RefSeq" id="WP_345273176.1">
    <property type="nucleotide sequence ID" value="NZ_BAABJH010000001.1"/>
</dbReference>
<evidence type="ECO:0000256" key="2">
    <source>
        <dbReference type="ARBA" id="ARBA00022475"/>
    </source>
</evidence>
<evidence type="ECO:0000313" key="9">
    <source>
        <dbReference type="Proteomes" id="UP001500433"/>
    </source>
</evidence>
<keyword evidence="4 6" id="KW-1133">Transmembrane helix</keyword>
<keyword evidence="9" id="KW-1185">Reference proteome</keyword>
<sequence>MKLNFKNTDAYIYLCAFAALIATFWLISLTEIMLSKSYTNHIITTILYKFTNDFWACIVIGIILFPVYLLIHIALKKRASIVLKILLVLLILGQFSLVKYSITTMLNLGADILGYSFDDAFSTVAVSESISITYFLPFIIFPLIFFILFKLFKTRLSGKSLKGFSLIVIILFGSIKLIFSNTSETKNKNKMLFFVSDILEFKSEQRKLSAYNFSERKDYPLLKPYKKSQDVLSPFFNSKDEKPNIVVIVVEGLGSEFVNNDIYSGFTPYIDSIIPQSLNWDNFVSTTGRSFGILPSLFGSLPYGEKGFLEISNTPSHTSLISVLKANGYQTNYYSGGPSSFDRKINFLEYNGIDNLIDENKYGPGYIKTASNDGGFSWGYPDKEIFNKALSSLKIEKQPRLDIVMTLSSHEPFEYPDKESYMAQVDKKLEKLEKPESTKNKISSHKDIFGCLLYTDNAIKGFMNAYAKRPDYDNTIFIITGDHRLIPIEQKDKLCRFHVPFLIYSPLLKKPESFKSVSSHWDVTPSILNFLINNHKFKPLQQTAWMGKGLDTTRHFRNKNKIPLMRYKGSLNDFIYDDYFYSGGELFKINENFGTYKVKEEAIIKAISDSLAKFKKMNAYVTQENRIFPDSLNIYVTPKTKFSKEQLTEIKTYSKGKTFDELLFMARDLAHKKQYDVACLLCDYILNEFPNYTDARVLKGRTLAWEQDYKASESALLNAIKRSPYYDDSYLAILDMYWWSGQEKKSPNIYSQAINNEVINPEISFKMAKAFSRLKDRVRANKLMDSLTKLYADNSEYKKFKRSLK</sequence>
<dbReference type="Gene3D" id="3.40.720.10">
    <property type="entry name" value="Alkaline Phosphatase, subunit A"/>
    <property type="match status" value="1"/>
</dbReference>
<accession>A0ABP9EZV8</accession>
<proteinExistence type="predicted"/>
<protein>
    <recommendedName>
        <fullName evidence="7">Sulfatase N-terminal domain-containing protein</fullName>
    </recommendedName>
</protein>
<reference evidence="9" key="1">
    <citation type="journal article" date="2019" name="Int. J. Syst. Evol. Microbiol.">
        <title>The Global Catalogue of Microorganisms (GCM) 10K type strain sequencing project: providing services to taxonomists for standard genome sequencing and annotation.</title>
        <authorList>
            <consortium name="The Broad Institute Genomics Platform"/>
            <consortium name="The Broad Institute Genome Sequencing Center for Infectious Disease"/>
            <person name="Wu L."/>
            <person name="Ma J."/>
        </authorList>
    </citation>
    <scope>NUCLEOTIDE SEQUENCE [LARGE SCALE GENOMIC DNA]</scope>
    <source>
        <strain evidence="9">JCM 18274</strain>
    </source>
</reference>
<keyword evidence="5 6" id="KW-0472">Membrane</keyword>
<evidence type="ECO:0000313" key="8">
    <source>
        <dbReference type="EMBL" id="GAA4889802.1"/>
    </source>
</evidence>
<dbReference type="InterPro" id="IPR017850">
    <property type="entry name" value="Alkaline_phosphatase_core_sf"/>
</dbReference>
<name>A0ABP9EZV8_9FLAO</name>
<dbReference type="Gene3D" id="1.25.40.10">
    <property type="entry name" value="Tetratricopeptide repeat domain"/>
    <property type="match status" value="1"/>
</dbReference>
<organism evidence="8 9">
    <name type="scientific">Flaviramulus aquimarinus</name>
    <dbReference type="NCBI Taxonomy" id="1170456"/>
    <lineage>
        <taxon>Bacteria</taxon>
        <taxon>Pseudomonadati</taxon>
        <taxon>Bacteroidota</taxon>
        <taxon>Flavobacteriia</taxon>
        <taxon>Flavobacteriales</taxon>
        <taxon>Flavobacteriaceae</taxon>
        <taxon>Flaviramulus</taxon>
    </lineage>
</organism>
<comment type="caution">
    <text evidence="8">The sequence shown here is derived from an EMBL/GenBank/DDBJ whole genome shotgun (WGS) entry which is preliminary data.</text>
</comment>
<dbReference type="Proteomes" id="UP001500433">
    <property type="component" value="Unassembled WGS sequence"/>
</dbReference>
<evidence type="ECO:0000256" key="5">
    <source>
        <dbReference type="ARBA" id="ARBA00023136"/>
    </source>
</evidence>
<evidence type="ECO:0000259" key="7">
    <source>
        <dbReference type="Pfam" id="PF00884"/>
    </source>
</evidence>
<feature type="transmembrane region" description="Helical" evidence="6">
    <location>
        <begin position="54"/>
        <end position="75"/>
    </location>
</feature>
<dbReference type="InterPro" id="IPR000917">
    <property type="entry name" value="Sulfatase_N"/>
</dbReference>
<keyword evidence="2" id="KW-1003">Cell membrane</keyword>
<feature type="domain" description="Sulfatase N-terminal" evidence="7">
    <location>
        <begin position="243"/>
        <end position="529"/>
    </location>
</feature>
<feature type="transmembrane region" description="Helical" evidence="6">
    <location>
        <begin position="87"/>
        <end position="110"/>
    </location>
</feature>
<comment type="subcellular location">
    <subcellularLocation>
        <location evidence="1">Cell membrane</location>
        <topology evidence="1">Multi-pass membrane protein</topology>
    </subcellularLocation>
</comment>
<feature type="transmembrane region" description="Helical" evidence="6">
    <location>
        <begin position="130"/>
        <end position="149"/>
    </location>
</feature>
<keyword evidence="3 6" id="KW-0812">Transmembrane</keyword>
<evidence type="ECO:0000256" key="3">
    <source>
        <dbReference type="ARBA" id="ARBA00022692"/>
    </source>
</evidence>
<evidence type="ECO:0000256" key="6">
    <source>
        <dbReference type="SAM" id="Phobius"/>
    </source>
</evidence>
<gene>
    <name evidence="8" type="ORF">GCM10023311_12370</name>
</gene>
<evidence type="ECO:0000256" key="1">
    <source>
        <dbReference type="ARBA" id="ARBA00004651"/>
    </source>
</evidence>
<dbReference type="EMBL" id="BAABJH010000001">
    <property type="protein sequence ID" value="GAA4889802.1"/>
    <property type="molecule type" value="Genomic_DNA"/>
</dbReference>
<dbReference type="CDD" id="cd16015">
    <property type="entry name" value="LTA_synthase"/>
    <property type="match status" value="1"/>
</dbReference>
<dbReference type="PANTHER" id="PTHR47371">
    <property type="entry name" value="LIPOTEICHOIC ACID SYNTHASE"/>
    <property type="match status" value="1"/>
</dbReference>
<feature type="transmembrane region" description="Helical" evidence="6">
    <location>
        <begin position="161"/>
        <end position="179"/>
    </location>
</feature>
<dbReference type="SUPFAM" id="SSF48452">
    <property type="entry name" value="TPR-like"/>
    <property type="match status" value="1"/>
</dbReference>
<dbReference type="Pfam" id="PF00884">
    <property type="entry name" value="Sulfatase"/>
    <property type="match status" value="1"/>
</dbReference>
<dbReference type="PANTHER" id="PTHR47371:SF3">
    <property type="entry name" value="PHOSPHOGLYCEROL TRANSFERASE I"/>
    <property type="match status" value="1"/>
</dbReference>
<evidence type="ECO:0000256" key="4">
    <source>
        <dbReference type="ARBA" id="ARBA00022989"/>
    </source>
</evidence>